<name>A0A5N5DK54_9PEZI</name>
<comment type="caution">
    <text evidence="3">The sequence shown here is derived from an EMBL/GenBank/DDBJ whole genome shotgun (WGS) entry which is preliminary data.</text>
</comment>
<dbReference type="Proteomes" id="UP000325902">
    <property type="component" value="Unassembled WGS sequence"/>
</dbReference>
<accession>A0A5N5DK54</accession>
<dbReference type="Gene3D" id="3.40.50.1110">
    <property type="entry name" value="SGNH hydrolase"/>
    <property type="match status" value="1"/>
</dbReference>
<dbReference type="PANTHER" id="PTHR45648">
    <property type="entry name" value="GDSL LIPASE/ACYLHYDROLASE FAMILY PROTEIN (AFU_ORTHOLOGUE AFUA_4G14700)"/>
    <property type="match status" value="1"/>
</dbReference>
<evidence type="ECO:0008006" key="5">
    <source>
        <dbReference type="Google" id="ProtNLM"/>
    </source>
</evidence>
<dbReference type="OrthoDB" id="1600564at2759"/>
<evidence type="ECO:0000313" key="3">
    <source>
        <dbReference type="EMBL" id="KAB2577272.1"/>
    </source>
</evidence>
<dbReference type="PANTHER" id="PTHR45648:SF85">
    <property type="entry name" value="A, PUTATIVE (AFU_ORTHOLOGUE AFUA_2G10760)-RELATED"/>
    <property type="match status" value="1"/>
</dbReference>
<dbReference type="InterPro" id="IPR001087">
    <property type="entry name" value="GDSL"/>
</dbReference>
<dbReference type="InterPro" id="IPR036514">
    <property type="entry name" value="SGNH_hydro_sf"/>
</dbReference>
<feature type="chain" id="PRO_5025030208" description="Acetylesterase" evidence="2">
    <location>
        <begin position="20"/>
        <end position="334"/>
    </location>
</feature>
<keyword evidence="4" id="KW-1185">Reference proteome</keyword>
<dbReference type="EMBL" id="VCHE01000018">
    <property type="protein sequence ID" value="KAB2577272.1"/>
    <property type="molecule type" value="Genomic_DNA"/>
</dbReference>
<dbReference type="CDD" id="cd01846">
    <property type="entry name" value="fatty_acyltransferase_like"/>
    <property type="match status" value="1"/>
</dbReference>
<evidence type="ECO:0000256" key="1">
    <source>
        <dbReference type="ARBA" id="ARBA00022801"/>
    </source>
</evidence>
<dbReference type="Pfam" id="PF00657">
    <property type="entry name" value="Lipase_GDSL"/>
    <property type="match status" value="1"/>
</dbReference>
<sequence length="334" mass="37769">MLPPSPWFLVLFVATGIQAAPSGLKPPTPPIVFQGQEIKNLLAFGDSYTYVQGTQGHWNYSFISDAFNYSFTPEELLSSKIVKNTTSSGGPNWVEYLTKCYEGLPADCPGTKLWDFAFAGADISAEYLPLHHNYTVDLDDQVKQWDLYARKTLDLEPADTLVAFWIGINDINDSAKFTNVSFPVWYDTLVRKWFDSVELVYSRGYRKFLFMLPPPLDKTASNLVSAKPLPNATMLAQWNAAVQSQASSFQARHNDSRSFVFDTNSFLNGVLADPAQYNIQNTTSYCKSYAQPDILWNYAEYGCRPISEYFWFNSGHITFTVHEIIAKELLKQLA</sequence>
<gene>
    <name evidence="3" type="ORF">DBV05_g4102</name>
</gene>
<keyword evidence="2" id="KW-0732">Signal</keyword>
<dbReference type="GO" id="GO:0016788">
    <property type="term" value="F:hydrolase activity, acting on ester bonds"/>
    <property type="evidence" value="ECO:0007669"/>
    <property type="project" value="InterPro"/>
</dbReference>
<dbReference type="SUPFAM" id="SSF52266">
    <property type="entry name" value="SGNH hydrolase"/>
    <property type="match status" value="1"/>
</dbReference>
<evidence type="ECO:0000256" key="2">
    <source>
        <dbReference type="SAM" id="SignalP"/>
    </source>
</evidence>
<organism evidence="3 4">
    <name type="scientific">Lasiodiplodia theobromae</name>
    <dbReference type="NCBI Taxonomy" id="45133"/>
    <lineage>
        <taxon>Eukaryota</taxon>
        <taxon>Fungi</taxon>
        <taxon>Dikarya</taxon>
        <taxon>Ascomycota</taxon>
        <taxon>Pezizomycotina</taxon>
        <taxon>Dothideomycetes</taxon>
        <taxon>Dothideomycetes incertae sedis</taxon>
        <taxon>Botryosphaeriales</taxon>
        <taxon>Botryosphaeriaceae</taxon>
        <taxon>Lasiodiplodia</taxon>
    </lineage>
</organism>
<protein>
    <recommendedName>
        <fullName evidence="5">Acetylesterase</fullName>
    </recommendedName>
</protein>
<dbReference type="AlphaFoldDB" id="A0A5N5DK54"/>
<reference evidence="3 4" key="1">
    <citation type="journal article" date="2019" name="Sci. Rep.">
        <title>A multi-omics analysis of the grapevine pathogen Lasiodiplodia theobromae reveals that temperature affects the expression of virulence- and pathogenicity-related genes.</title>
        <authorList>
            <person name="Felix C."/>
            <person name="Meneses R."/>
            <person name="Goncalves M.F.M."/>
            <person name="Tilleman L."/>
            <person name="Duarte A.S."/>
            <person name="Jorrin-Novo J.V."/>
            <person name="Van de Peer Y."/>
            <person name="Deforce D."/>
            <person name="Van Nieuwerburgh F."/>
            <person name="Esteves A.C."/>
            <person name="Alves A."/>
        </authorList>
    </citation>
    <scope>NUCLEOTIDE SEQUENCE [LARGE SCALE GENOMIC DNA]</scope>
    <source>
        <strain evidence="3 4">LA-SOL3</strain>
    </source>
</reference>
<feature type="signal peptide" evidence="2">
    <location>
        <begin position="1"/>
        <end position="19"/>
    </location>
</feature>
<keyword evidence="1" id="KW-0378">Hydrolase</keyword>
<proteinExistence type="predicted"/>
<evidence type="ECO:0000313" key="4">
    <source>
        <dbReference type="Proteomes" id="UP000325902"/>
    </source>
</evidence>
<dbReference type="InterPro" id="IPR051058">
    <property type="entry name" value="GDSL_Est/Lipase"/>
</dbReference>